<comment type="caution">
    <text evidence="10">The sequence shown here is derived from an EMBL/GenBank/DDBJ whole genome shotgun (WGS) entry which is preliminary data.</text>
</comment>
<evidence type="ECO:0000256" key="5">
    <source>
        <dbReference type="ARBA" id="ARBA00023001"/>
    </source>
</evidence>
<dbReference type="GO" id="GO:0008810">
    <property type="term" value="F:cellulase activity"/>
    <property type="evidence" value="ECO:0007669"/>
    <property type="project" value="UniProtKB-EC"/>
</dbReference>
<keyword evidence="3" id="KW-0732">Signal</keyword>
<evidence type="ECO:0000313" key="10">
    <source>
        <dbReference type="EMBL" id="NLS13001.1"/>
    </source>
</evidence>
<keyword evidence="11" id="KW-1185">Reference proteome</keyword>
<evidence type="ECO:0000256" key="1">
    <source>
        <dbReference type="ARBA" id="ARBA00000966"/>
    </source>
</evidence>
<feature type="active site" description="Nucleophile" evidence="8">
    <location>
        <position position="130"/>
    </location>
</feature>
<dbReference type="InterPro" id="IPR002037">
    <property type="entry name" value="Glyco_hydro_8"/>
</dbReference>
<sequence length="354" mass="40514">MKTNLTPRDFRLRTKAIGITVALGWLAQSPLTHALEIDKVCKKPYAQWQQYKASFLSENGRIIDNGNKNISHSEGQGYGMLMAVYFGDRESFETLWRWTQTHLQREQDSLFSWKWQEQPPNVPDENNASDGDVFIAWALLRAFDKWRHQPYFGDAKAIITELQSTQLRSLDDEQVLLPGTIGFEKPHATVVNPAYWVYPAFNEFVYFGQEWQQVAQSGLRILGKNQYGGARLPTDWLQFSRQQWQPADGFLSEFSYSSYRIPLYLIWGGNQHLLSLKYLDWLEKNNVAWVNLLSGKTANYAPPAGAFAVGELVQASIVAPSQSSGIHQRVSGQDYYSDSLVLLAHIAYQERFCK</sequence>
<evidence type="ECO:0000256" key="3">
    <source>
        <dbReference type="ARBA" id="ARBA00022729"/>
    </source>
</evidence>
<reference evidence="10 11" key="1">
    <citation type="submission" date="2020-04" db="EMBL/GenBank/DDBJ databases">
        <title>Vibrio sp. SM6, a novel species isolated from seawater.</title>
        <authorList>
            <person name="Wang X."/>
        </authorList>
    </citation>
    <scope>NUCLEOTIDE SEQUENCE [LARGE SCALE GENOMIC DNA]</scope>
    <source>
        <strain evidence="10 11">SM6</strain>
    </source>
</reference>
<comment type="similarity">
    <text evidence="2 9">Belongs to the glycosyl hydrolase 8 (cellulase D) family.</text>
</comment>
<proteinExistence type="inferred from homology"/>
<evidence type="ECO:0000256" key="8">
    <source>
        <dbReference type="PROSITE-ProRule" id="PRU10058"/>
    </source>
</evidence>
<dbReference type="Proteomes" id="UP000535589">
    <property type="component" value="Unassembled WGS sequence"/>
</dbReference>
<keyword evidence="7 9" id="KW-0119">Carbohydrate metabolism</keyword>
<keyword evidence="4 9" id="KW-0378">Hydrolase</keyword>
<evidence type="ECO:0000256" key="7">
    <source>
        <dbReference type="ARBA" id="ARBA00023326"/>
    </source>
</evidence>
<comment type="catalytic activity">
    <reaction evidence="1">
        <text>Endohydrolysis of (1-&gt;4)-beta-D-glucosidic linkages in cellulose, lichenin and cereal beta-D-glucans.</text>
        <dbReference type="EC" id="3.2.1.4"/>
    </reaction>
</comment>
<evidence type="ECO:0000256" key="4">
    <source>
        <dbReference type="ARBA" id="ARBA00022801"/>
    </source>
</evidence>
<evidence type="ECO:0000256" key="6">
    <source>
        <dbReference type="ARBA" id="ARBA00023295"/>
    </source>
</evidence>
<dbReference type="Pfam" id="PF01270">
    <property type="entry name" value="Glyco_hydro_8"/>
    <property type="match status" value="1"/>
</dbReference>
<evidence type="ECO:0000313" key="11">
    <source>
        <dbReference type="Proteomes" id="UP000535589"/>
    </source>
</evidence>
<dbReference type="GO" id="GO:0030245">
    <property type="term" value="P:cellulose catabolic process"/>
    <property type="evidence" value="ECO:0007669"/>
    <property type="project" value="UniProtKB-KW"/>
</dbReference>
<dbReference type="EMBL" id="JABAIK010000007">
    <property type="protein sequence ID" value="NLS13001.1"/>
    <property type="molecule type" value="Genomic_DNA"/>
</dbReference>
<dbReference type="PRINTS" id="PR00735">
    <property type="entry name" value="GLHYDRLASE8"/>
</dbReference>
<organism evidence="10 11">
    <name type="scientific">Vibrio agarilyticus</name>
    <dbReference type="NCBI Taxonomy" id="2726741"/>
    <lineage>
        <taxon>Bacteria</taxon>
        <taxon>Pseudomonadati</taxon>
        <taxon>Pseudomonadota</taxon>
        <taxon>Gammaproteobacteria</taxon>
        <taxon>Vibrionales</taxon>
        <taxon>Vibrionaceae</taxon>
        <taxon>Vibrio</taxon>
    </lineage>
</organism>
<dbReference type="RefSeq" id="WP_168836094.1">
    <property type="nucleotide sequence ID" value="NZ_JABAIK010000007.1"/>
</dbReference>
<keyword evidence="6 9" id="KW-0326">Glycosidase</keyword>
<dbReference type="PROSITE" id="PS00812">
    <property type="entry name" value="GLYCOSYL_HYDROL_F8"/>
    <property type="match status" value="1"/>
</dbReference>
<dbReference type="InterPro" id="IPR008928">
    <property type="entry name" value="6-hairpin_glycosidase_sf"/>
</dbReference>
<evidence type="ECO:0000256" key="2">
    <source>
        <dbReference type="ARBA" id="ARBA00009209"/>
    </source>
</evidence>
<dbReference type="AlphaFoldDB" id="A0A7X8YH23"/>
<protein>
    <recommendedName>
        <fullName evidence="9">Glucanase</fullName>
        <ecNumber evidence="9">3.2.1.-</ecNumber>
    </recommendedName>
</protein>
<gene>
    <name evidence="10" type="ORF">HGP28_08885</name>
</gene>
<evidence type="ECO:0000256" key="9">
    <source>
        <dbReference type="RuleBase" id="RU361167"/>
    </source>
</evidence>
<dbReference type="EC" id="3.2.1.-" evidence="9"/>
<keyword evidence="5" id="KW-0136">Cellulose degradation</keyword>
<dbReference type="SUPFAM" id="SSF48208">
    <property type="entry name" value="Six-hairpin glycosidases"/>
    <property type="match status" value="1"/>
</dbReference>
<keyword evidence="7 9" id="KW-0624">Polysaccharide degradation</keyword>
<dbReference type="InterPro" id="IPR019834">
    <property type="entry name" value="Glyco_hydro_8_CS"/>
</dbReference>
<dbReference type="Gene3D" id="1.50.10.10">
    <property type="match status" value="1"/>
</dbReference>
<name>A0A7X8YH23_9VIBR</name>
<dbReference type="InterPro" id="IPR012341">
    <property type="entry name" value="6hp_glycosidase-like_sf"/>
</dbReference>
<accession>A0A7X8YH23</accession>